<organism evidence="1 2">
    <name type="scientific">Pleurostoma richardsiae</name>
    <dbReference type="NCBI Taxonomy" id="41990"/>
    <lineage>
        <taxon>Eukaryota</taxon>
        <taxon>Fungi</taxon>
        <taxon>Dikarya</taxon>
        <taxon>Ascomycota</taxon>
        <taxon>Pezizomycotina</taxon>
        <taxon>Sordariomycetes</taxon>
        <taxon>Sordariomycetidae</taxon>
        <taxon>Calosphaeriales</taxon>
        <taxon>Pleurostomataceae</taxon>
        <taxon>Pleurostoma</taxon>
    </lineage>
</organism>
<evidence type="ECO:0000313" key="2">
    <source>
        <dbReference type="Proteomes" id="UP001174694"/>
    </source>
</evidence>
<dbReference type="AlphaFoldDB" id="A0AA38RKV6"/>
<accession>A0AA38RKV6</accession>
<dbReference type="PANTHER" id="PTHR35179:SF2">
    <property type="entry name" value="START DOMAIN-CONTAINING PROTEIN"/>
    <property type="match status" value="1"/>
</dbReference>
<gene>
    <name evidence="1" type="ORF">NKR23_g10167</name>
</gene>
<protein>
    <submittedName>
        <fullName evidence="1">Uncharacterized protein</fullName>
    </submittedName>
</protein>
<comment type="caution">
    <text evidence="1">The sequence shown here is derived from an EMBL/GenBank/DDBJ whole genome shotgun (WGS) entry which is preliminary data.</text>
</comment>
<sequence>MAFQNNLPAFEGFDFMDLDESSEDGAGPSGSTAMPAAQVLRNENNEQAGHVSRTTTSYWPPDKLNGQVFIGFFGMLTKGTTEHVATIEIRRLEGGHVQVSFNDPLKLVGSYSWAAARGGHVMYVPGGPRVIKEVGGRIQVGQFGFKGPFQCLIQNENAFHSMDYRMEPVIRAVRQKHEGIFLNNIDLVSDDKTLTELFFHLSGQKWKRTRFELQTVGKTLFITYNLMKHRHKTETTIHSKEHYVKRAIYNYEATDALPGLEEASSFNQVTMYKFGKLLCIVRGEVDTATPSERPVRGYFDWDEEIEVGKAPGFLPGRYDRGINVVGKGDGLTGLISTKNCLYSIMDPLRKEKHLRDRDLAQAWFGRIQQLHTAEHNNWVVNNRTNTKSTMMTDTSVKWDQKNQVVLRKMSRFLDALRCITMENGGSCVLLWDVPGCARIFTTFKPDYPLPDDLMQSCWCRTVPPNDSLLELE</sequence>
<dbReference type="Proteomes" id="UP001174694">
    <property type="component" value="Unassembled WGS sequence"/>
</dbReference>
<dbReference type="PANTHER" id="PTHR35179">
    <property type="entry name" value="PROTEIN CBG02620"/>
    <property type="match status" value="1"/>
</dbReference>
<proteinExistence type="predicted"/>
<keyword evidence="2" id="KW-1185">Reference proteome</keyword>
<evidence type="ECO:0000313" key="1">
    <source>
        <dbReference type="EMBL" id="KAJ9134313.1"/>
    </source>
</evidence>
<reference evidence="1" key="1">
    <citation type="submission" date="2022-07" db="EMBL/GenBank/DDBJ databases">
        <title>Fungi with potential for degradation of polypropylene.</title>
        <authorList>
            <person name="Gostincar C."/>
        </authorList>
    </citation>
    <scope>NUCLEOTIDE SEQUENCE</scope>
    <source>
        <strain evidence="1">EXF-13308</strain>
    </source>
</reference>
<dbReference type="EMBL" id="JANBVO010000044">
    <property type="protein sequence ID" value="KAJ9134313.1"/>
    <property type="molecule type" value="Genomic_DNA"/>
</dbReference>
<name>A0AA38RKV6_9PEZI</name>